<comment type="caution">
    <text evidence="2">The sequence shown here is derived from an EMBL/GenBank/DDBJ whole genome shotgun (WGS) entry which is preliminary data.</text>
</comment>
<sequence>RKGGDKLADFKSAEYDELTKLNPAEGDVKRLVDRDGDGKITLKELRNFNLELRGRGMRLWGMMMPEVVTHTYQIL</sequence>
<evidence type="ECO:0000313" key="2">
    <source>
        <dbReference type="EMBL" id="MBT1073649.1"/>
    </source>
</evidence>
<name>A0ABS5UD82_9BACT</name>
<reference evidence="2 3" key="1">
    <citation type="submission" date="2021-05" db="EMBL/GenBank/DDBJ databases">
        <title>The draft genome of Geobacter chapellei DSM 13688.</title>
        <authorList>
            <person name="Xu Z."/>
            <person name="Masuda Y."/>
            <person name="Itoh H."/>
            <person name="Senoo K."/>
        </authorList>
    </citation>
    <scope>NUCLEOTIDE SEQUENCE [LARGE SCALE GENOMIC DNA]</scope>
    <source>
        <strain evidence="2 3">DSM 13688</strain>
    </source>
</reference>
<organism evidence="2 3">
    <name type="scientific">Pelotalea chapellei</name>
    <dbReference type="NCBI Taxonomy" id="44671"/>
    <lineage>
        <taxon>Bacteria</taxon>
        <taxon>Pseudomonadati</taxon>
        <taxon>Thermodesulfobacteriota</taxon>
        <taxon>Desulfuromonadia</taxon>
        <taxon>Geobacterales</taxon>
        <taxon>Geobacteraceae</taxon>
        <taxon>Pelotalea</taxon>
    </lineage>
</organism>
<dbReference type="Proteomes" id="UP000784128">
    <property type="component" value="Unassembled WGS sequence"/>
</dbReference>
<dbReference type="RefSeq" id="WP_281415756.1">
    <property type="nucleotide sequence ID" value="NZ_JAHDYS010000055.1"/>
</dbReference>
<evidence type="ECO:0000259" key="1">
    <source>
        <dbReference type="PROSITE" id="PS50222"/>
    </source>
</evidence>
<dbReference type="InterPro" id="IPR002048">
    <property type="entry name" value="EF_hand_dom"/>
</dbReference>
<feature type="non-terminal residue" evidence="2">
    <location>
        <position position="1"/>
    </location>
</feature>
<dbReference type="PROSITE" id="PS00018">
    <property type="entry name" value="EF_HAND_1"/>
    <property type="match status" value="1"/>
</dbReference>
<proteinExistence type="predicted"/>
<feature type="domain" description="EF-hand" evidence="1">
    <location>
        <begin position="30"/>
        <end position="55"/>
    </location>
</feature>
<dbReference type="InterPro" id="IPR018247">
    <property type="entry name" value="EF_Hand_1_Ca_BS"/>
</dbReference>
<dbReference type="EMBL" id="JAHDYS010000055">
    <property type="protein sequence ID" value="MBT1073649.1"/>
    <property type="molecule type" value="Genomic_DNA"/>
</dbReference>
<evidence type="ECO:0000313" key="3">
    <source>
        <dbReference type="Proteomes" id="UP000784128"/>
    </source>
</evidence>
<keyword evidence="3" id="KW-1185">Reference proteome</keyword>
<dbReference type="PROSITE" id="PS50222">
    <property type="entry name" value="EF_HAND_2"/>
    <property type="match status" value="1"/>
</dbReference>
<feature type="non-terminal residue" evidence="2">
    <location>
        <position position="75"/>
    </location>
</feature>
<protein>
    <submittedName>
        <fullName evidence="2">Cytochrome C</fullName>
    </submittedName>
</protein>
<gene>
    <name evidence="2" type="ORF">KJB30_17880</name>
</gene>
<accession>A0ABS5UD82</accession>